<keyword evidence="2" id="KW-0092">Biotin</keyword>
<keyword evidence="2" id="KW-0276">Fatty acid metabolism</keyword>
<sequence>MTIKTVEAMLPGVIYLSPSPDTPPFKAAGDRVAAGETVALVEVMKSFLPVEADSDGTFLGYSTETGSNIEPGEAVCRIEVAQ</sequence>
<keyword evidence="2" id="KW-0443">Lipid metabolism</keyword>
<dbReference type="Proteomes" id="UP001595377">
    <property type="component" value="Unassembled WGS sequence"/>
</dbReference>
<feature type="domain" description="Lipoyl-binding" evidence="3">
    <location>
        <begin position="1"/>
        <end position="79"/>
    </location>
</feature>
<dbReference type="CDD" id="cd06850">
    <property type="entry name" value="biotinyl_domain"/>
    <property type="match status" value="1"/>
</dbReference>
<evidence type="ECO:0000259" key="3">
    <source>
        <dbReference type="PROSITE" id="PS50968"/>
    </source>
</evidence>
<dbReference type="SUPFAM" id="SSF51230">
    <property type="entry name" value="Single hybrid motif"/>
    <property type="match status" value="1"/>
</dbReference>
<dbReference type="Pfam" id="PF00364">
    <property type="entry name" value="Biotin_lipoyl"/>
    <property type="match status" value="1"/>
</dbReference>
<dbReference type="InterPro" id="IPR011053">
    <property type="entry name" value="Single_hybrid_motif"/>
</dbReference>
<name>A0ABV7DHA4_9HYPH</name>
<dbReference type="PROSITE" id="PS50968">
    <property type="entry name" value="BIOTINYL_LIPOYL"/>
    <property type="match status" value="1"/>
</dbReference>
<evidence type="ECO:0000256" key="2">
    <source>
        <dbReference type="RuleBase" id="RU364072"/>
    </source>
</evidence>
<dbReference type="PRINTS" id="PR01071">
    <property type="entry name" value="ACOABIOTINCC"/>
</dbReference>
<keyword evidence="2" id="KW-0444">Lipid biosynthesis</keyword>
<organism evidence="4 5">
    <name type="scientific">Shinella pollutisoli</name>
    <dbReference type="NCBI Taxonomy" id="2250594"/>
    <lineage>
        <taxon>Bacteria</taxon>
        <taxon>Pseudomonadati</taxon>
        <taxon>Pseudomonadota</taxon>
        <taxon>Alphaproteobacteria</taxon>
        <taxon>Hyphomicrobiales</taxon>
        <taxon>Rhizobiaceae</taxon>
        <taxon>Shinella</taxon>
    </lineage>
</organism>
<comment type="caution">
    <text evidence="4">The sequence shown here is derived from an EMBL/GenBank/DDBJ whole genome shotgun (WGS) entry which is preliminary data.</text>
</comment>
<gene>
    <name evidence="4" type="ORF">ACFOHH_14445</name>
</gene>
<protein>
    <recommendedName>
        <fullName evidence="2">Biotin carboxyl carrier protein of acetyl-CoA carboxylase</fullName>
    </recommendedName>
</protein>
<comment type="pathway">
    <text evidence="2">Lipid metabolism; fatty acid biosynthesis.</text>
</comment>
<evidence type="ECO:0000313" key="5">
    <source>
        <dbReference type="Proteomes" id="UP001595377"/>
    </source>
</evidence>
<dbReference type="Gene3D" id="2.40.50.100">
    <property type="match status" value="1"/>
</dbReference>
<comment type="function">
    <text evidence="1 2">This protein is a component of the acetyl coenzyme A carboxylase complex; first, biotin carboxylase catalyzes the carboxylation of the carrier protein and then the transcarboxylase transfers the carboxyl group to form malonyl-CoA.</text>
</comment>
<proteinExistence type="predicted"/>
<keyword evidence="2" id="KW-0275">Fatty acid biosynthesis</keyword>
<dbReference type="InterPro" id="IPR001249">
    <property type="entry name" value="AcCoA_biotinCC"/>
</dbReference>
<dbReference type="EMBL" id="JBHRSP010000023">
    <property type="protein sequence ID" value="MFC3074307.1"/>
    <property type="molecule type" value="Genomic_DNA"/>
</dbReference>
<reference evidence="5" key="1">
    <citation type="journal article" date="2019" name="Int. J. Syst. Evol. Microbiol.">
        <title>The Global Catalogue of Microorganisms (GCM) 10K type strain sequencing project: providing services to taxonomists for standard genome sequencing and annotation.</title>
        <authorList>
            <consortium name="The Broad Institute Genomics Platform"/>
            <consortium name="The Broad Institute Genome Sequencing Center for Infectious Disease"/>
            <person name="Wu L."/>
            <person name="Ma J."/>
        </authorList>
    </citation>
    <scope>NUCLEOTIDE SEQUENCE [LARGE SCALE GENOMIC DNA]</scope>
    <source>
        <strain evidence="5">KCTC 52677</strain>
    </source>
</reference>
<evidence type="ECO:0000313" key="4">
    <source>
        <dbReference type="EMBL" id="MFC3074307.1"/>
    </source>
</evidence>
<evidence type="ECO:0000256" key="1">
    <source>
        <dbReference type="ARBA" id="ARBA00003761"/>
    </source>
</evidence>
<dbReference type="RefSeq" id="WP_257315320.1">
    <property type="nucleotide sequence ID" value="NZ_JANFDG010000011.1"/>
</dbReference>
<accession>A0ABV7DHA4</accession>
<dbReference type="InterPro" id="IPR000089">
    <property type="entry name" value="Biotin_lipoyl"/>
</dbReference>
<keyword evidence="5" id="KW-1185">Reference proteome</keyword>